<name>A0A2S2NCC0_SCHGA</name>
<dbReference type="AlphaFoldDB" id="A0A2S2NCC0"/>
<gene>
    <name evidence="1" type="ORF">g.2302</name>
</gene>
<dbReference type="EMBL" id="GGMR01002158">
    <property type="protein sequence ID" value="MBY14777.1"/>
    <property type="molecule type" value="Transcribed_RNA"/>
</dbReference>
<reference evidence="1" key="1">
    <citation type="submission" date="2018-04" db="EMBL/GenBank/DDBJ databases">
        <title>Transcriptome of Schizaphis graminum biotype I.</title>
        <authorList>
            <person name="Scully E.D."/>
            <person name="Geib S.M."/>
            <person name="Palmer N.A."/>
            <person name="Koch K."/>
            <person name="Bradshaw J."/>
            <person name="Heng-Moss T."/>
            <person name="Sarath G."/>
        </authorList>
    </citation>
    <scope>NUCLEOTIDE SEQUENCE</scope>
</reference>
<proteinExistence type="predicted"/>
<sequence length="138" mass="14697">MAFDRNADFWFFCFSFRVAVNRGGGGVFDGPDDKRSENVSPTTRTVDGAGNGCQVIVAGASTRSCRGVGGWRLSIGVAAGEGDTAAATCRTAVAVRTVDGVSGRRCRYRDGRGGDGMVASLRLRNARYRRRPGSIQQQ</sequence>
<protein>
    <submittedName>
        <fullName evidence="1">Uncharacterized protein</fullName>
    </submittedName>
</protein>
<evidence type="ECO:0000313" key="1">
    <source>
        <dbReference type="EMBL" id="MBY14777.1"/>
    </source>
</evidence>
<organism evidence="1">
    <name type="scientific">Schizaphis graminum</name>
    <name type="common">Green bug aphid</name>
    <dbReference type="NCBI Taxonomy" id="13262"/>
    <lineage>
        <taxon>Eukaryota</taxon>
        <taxon>Metazoa</taxon>
        <taxon>Ecdysozoa</taxon>
        <taxon>Arthropoda</taxon>
        <taxon>Hexapoda</taxon>
        <taxon>Insecta</taxon>
        <taxon>Pterygota</taxon>
        <taxon>Neoptera</taxon>
        <taxon>Paraneoptera</taxon>
        <taxon>Hemiptera</taxon>
        <taxon>Sternorrhyncha</taxon>
        <taxon>Aphidomorpha</taxon>
        <taxon>Aphidoidea</taxon>
        <taxon>Aphididae</taxon>
        <taxon>Aphidini</taxon>
        <taxon>Schizaphis</taxon>
    </lineage>
</organism>
<accession>A0A2S2NCC0</accession>